<dbReference type="CDD" id="cd00590">
    <property type="entry name" value="RRM_SF"/>
    <property type="match status" value="1"/>
</dbReference>
<dbReference type="SMART" id="SM00360">
    <property type="entry name" value="RRM"/>
    <property type="match status" value="1"/>
</dbReference>
<evidence type="ECO:0000313" key="6">
    <source>
        <dbReference type="EMBL" id="KAG2200763.1"/>
    </source>
</evidence>
<dbReference type="AlphaFoldDB" id="A0A8H7QY14"/>
<feature type="region of interest" description="Disordered" evidence="3">
    <location>
        <begin position="517"/>
        <end position="570"/>
    </location>
</feature>
<dbReference type="PROSITE" id="PS50102">
    <property type="entry name" value="RRM"/>
    <property type="match status" value="1"/>
</dbReference>
<feature type="region of interest" description="Disordered" evidence="3">
    <location>
        <begin position="378"/>
        <end position="419"/>
    </location>
</feature>
<dbReference type="InterPro" id="IPR035979">
    <property type="entry name" value="RBD_domain_sf"/>
</dbReference>
<evidence type="ECO:0000256" key="1">
    <source>
        <dbReference type="ARBA" id="ARBA00022884"/>
    </source>
</evidence>
<proteinExistence type="predicted"/>
<feature type="compositionally biased region" description="Gly residues" evidence="3">
    <location>
        <begin position="557"/>
        <end position="570"/>
    </location>
</feature>
<dbReference type="EMBL" id="JAEPRD010000079">
    <property type="protein sequence ID" value="KAG2200763.1"/>
    <property type="molecule type" value="Genomic_DNA"/>
</dbReference>
<dbReference type="Pfam" id="PF02136">
    <property type="entry name" value="NTF2"/>
    <property type="match status" value="1"/>
</dbReference>
<evidence type="ECO:0000259" key="4">
    <source>
        <dbReference type="PROSITE" id="PS50102"/>
    </source>
</evidence>
<dbReference type="InterPro" id="IPR039539">
    <property type="entry name" value="Ras_GTPase_bind_prot"/>
</dbReference>
<feature type="domain" description="RRM" evidence="4">
    <location>
        <begin position="444"/>
        <end position="515"/>
    </location>
</feature>
<feature type="compositionally biased region" description="Basic residues" evidence="3">
    <location>
        <begin position="390"/>
        <end position="400"/>
    </location>
</feature>
<dbReference type="Proteomes" id="UP000603453">
    <property type="component" value="Unassembled WGS sequence"/>
</dbReference>
<dbReference type="GO" id="GO:1990904">
    <property type="term" value="C:ribonucleoprotein complex"/>
    <property type="evidence" value="ECO:0007669"/>
    <property type="project" value="TreeGrafter"/>
</dbReference>
<dbReference type="SUPFAM" id="SSF54928">
    <property type="entry name" value="RNA-binding domain, RBD"/>
    <property type="match status" value="1"/>
</dbReference>
<sequence>MTVDQAHSPNDSHTKDENTKITSQDVGLIFAREYYTFLNKRPDRLYAFYGSDSLLVRGDEGETVSTVKGQEEISKKIEELEFDNCKVLVTQVDSQLSANDGILVSVLGEMSNKGKPSQKFAETFFLAPQLNGYYILNNTFRYLKEKVDIDYYLCQENELEEVTEPLKDVQTDAAQPKYAEKDVEMKEVKKELRKVSTEHEESNGIEIKKTKKDDSSNKKVTPAKDTEKKPNADVIPPNRPVSPLVVQEKASIPPTSTDKHTPAVAVAASTSANNNASLSSVEEKKIASITNGNSIKKTQPNSVKDNEGQMSNGYSSRDQRGAQKTITNTQSWARLAASTTSESANEPTRASKPPPQHHYHNQQAPLAQQAFSMTAHAQNNNIPHGNGYSHHPHQNNHHHSQQQINTQHQHVQNQHHQPTHYQHYNKEQQHHQNQHQHQHRNKDLQIFVKNVNSTMKEEHLEAAFRQFGSIKYVSIGHSGNTVFIEFTSMESRQKALDQGKVAVGNQTVYAEKPRVNNQYHNNNNRRFHPNRRGGGGNGTANRSGSMTTGVESLNKRGSGGGATGGAGGQK</sequence>
<evidence type="ECO:0000256" key="3">
    <source>
        <dbReference type="SAM" id="MobiDB-lite"/>
    </source>
</evidence>
<keyword evidence="7" id="KW-1185">Reference proteome</keyword>
<reference evidence="6" key="1">
    <citation type="submission" date="2020-12" db="EMBL/GenBank/DDBJ databases">
        <title>Metabolic potential, ecology and presence of endohyphal bacteria is reflected in genomic diversity of Mucoromycotina.</title>
        <authorList>
            <person name="Muszewska A."/>
            <person name="Okrasinska A."/>
            <person name="Steczkiewicz K."/>
            <person name="Drgas O."/>
            <person name="Orlowska M."/>
            <person name="Perlinska-Lenart U."/>
            <person name="Aleksandrzak-Piekarczyk T."/>
            <person name="Szatraj K."/>
            <person name="Zielenkiewicz U."/>
            <person name="Pilsyk S."/>
            <person name="Malc E."/>
            <person name="Mieczkowski P."/>
            <person name="Kruszewska J.S."/>
            <person name="Biernat P."/>
            <person name="Pawlowska J."/>
        </authorList>
    </citation>
    <scope>NUCLEOTIDE SEQUENCE</scope>
    <source>
        <strain evidence="6">WA0000017839</strain>
    </source>
</reference>
<dbReference type="Gene3D" id="3.10.450.50">
    <property type="match status" value="1"/>
</dbReference>
<dbReference type="PANTHER" id="PTHR10693">
    <property type="entry name" value="RAS GTPASE-ACTIVATING PROTEIN-BINDING PROTEIN"/>
    <property type="match status" value="1"/>
</dbReference>
<dbReference type="GO" id="GO:1990861">
    <property type="term" value="C:Ubp3-Bre5 deubiquitination complex"/>
    <property type="evidence" value="ECO:0007669"/>
    <property type="project" value="TreeGrafter"/>
</dbReference>
<name>A0A8H7QY14_9FUNG</name>
<dbReference type="SUPFAM" id="SSF54427">
    <property type="entry name" value="NTF2-like"/>
    <property type="match status" value="1"/>
</dbReference>
<gene>
    <name evidence="6" type="ORF">INT47_002807</name>
</gene>
<dbReference type="PROSITE" id="PS50177">
    <property type="entry name" value="NTF2_DOMAIN"/>
    <property type="match status" value="1"/>
</dbReference>
<feature type="region of interest" description="Disordered" evidence="3">
    <location>
        <begin position="291"/>
        <end position="361"/>
    </location>
</feature>
<dbReference type="InterPro" id="IPR002075">
    <property type="entry name" value="NTF2_dom"/>
</dbReference>
<dbReference type="InterPro" id="IPR032710">
    <property type="entry name" value="NTF2-like_dom_sf"/>
</dbReference>
<dbReference type="InterPro" id="IPR012677">
    <property type="entry name" value="Nucleotide-bd_a/b_plait_sf"/>
</dbReference>
<dbReference type="GO" id="GO:0016579">
    <property type="term" value="P:protein deubiquitination"/>
    <property type="evidence" value="ECO:0007669"/>
    <property type="project" value="TreeGrafter"/>
</dbReference>
<evidence type="ECO:0000256" key="2">
    <source>
        <dbReference type="PROSITE-ProRule" id="PRU00176"/>
    </source>
</evidence>
<dbReference type="Gene3D" id="3.30.70.330">
    <property type="match status" value="1"/>
</dbReference>
<feature type="compositionally biased region" description="Polar residues" evidence="3">
    <location>
        <begin position="291"/>
        <end position="348"/>
    </location>
</feature>
<dbReference type="FunFam" id="3.10.450.50:FF:000003">
    <property type="entry name" value="Nuclear transport factor 2 family protein"/>
    <property type="match status" value="1"/>
</dbReference>
<evidence type="ECO:0000313" key="7">
    <source>
        <dbReference type="Proteomes" id="UP000603453"/>
    </source>
</evidence>
<dbReference type="GO" id="GO:0034517">
    <property type="term" value="P:ribophagy"/>
    <property type="evidence" value="ECO:0007669"/>
    <property type="project" value="TreeGrafter"/>
</dbReference>
<evidence type="ECO:0000259" key="5">
    <source>
        <dbReference type="PROSITE" id="PS50177"/>
    </source>
</evidence>
<dbReference type="GO" id="GO:0003729">
    <property type="term" value="F:mRNA binding"/>
    <property type="evidence" value="ECO:0007669"/>
    <property type="project" value="TreeGrafter"/>
</dbReference>
<feature type="region of interest" description="Disordered" evidence="3">
    <location>
        <begin position="192"/>
        <end position="244"/>
    </location>
</feature>
<dbReference type="PANTHER" id="PTHR10693:SF20">
    <property type="entry name" value="AT27578P"/>
    <property type="match status" value="1"/>
</dbReference>
<keyword evidence="1 2" id="KW-0694">RNA-binding</keyword>
<accession>A0A8H7QY14</accession>
<feature type="compositionally biased region" description="Low complexity" evidence="3">
    <location>
        <begin position="401"/>
        <end position="419"/>
    </location>
</feature>
<organism evidence="6 7">
    <name type="scientific">Mucor saturninus</name>
    <dbReference type="NCBI Taxonomy" id="64648"/>
    <lineage>
        <taxon>Eukaryota</taxon>
        <taxon>Fungi</taxon>
        <taxon>Fungi incertae sedis</taxon>
        <taxon>Mucoromycota</taxon>
        <taxon>Mucoromycotina</taxon>
        <taxon>Mucoromycetes</taxon>
        <taxon>Mucorales</taxon>
        <taxon>Mucorineae</taxon>
        <taxon>Mucoraceae</taxon>
        <taxon>Mucor</taxon>
    </lineage>
</organism>
<dbReference type="CDD" id="cd00780">
    <property type="entry name" value="NTF2"/>
    <property type="match status" value="1"/>
</dbReference>
<dbReference type="InterPro" id="IPR000504">
    <property type="entry name" value="RRM_dom"/>
</dbReference>
<comment type="caution">
    <text evidence="6">The sequence shown here is derived from an EMBL/GenBank/DDBJ whole genome shotgun (WGS) entry which is preliminary data.</text>
</comment>
<protein>
    <submittedName>
        <fullName evidence="6">Uncharacterized protein</fullName>
    </submittedName>
</protein>
<feature type="domain" description="NTF2" evidence="5">
    <location>
        <begin position="26"/>
        <end position="142"/>
    </location>
</feature>
<feature type="compositionally biased region" description="Basic and acidic residues" evidence="3">
    <location>
        <begin position="192"/>
        <end position="231"/>
    </location>
</feature>
<dbReference type="Pfam" id="PF00076">
    <property type="entry name" value="RRM_1"/>
    <property type="match status" value="1"/>
</dbReference>
<dbReference type="GO" id="GO:0005829">
    <property type="term" value="C:cytosol"/>
    <property type="evidence" value="ECO:0007669"/>
    <property type="project" value="TreeGrafter"/>
</dbReference>
<dbReference type="OrthoDB" id="339151at2759"/>
<dbReference type="InterPro" id="IPR018222">
    <property type="entry name" value="Nuclear_transport_factor_2_euk"/>
</dbReference>